<dbReference type="AlphaFoldDB" id="A0A562DJC7"/>
<dbReference type="Proteomes" id="UP000321583">
    <property type="component" value="Unassembled WGS sequence"/>
</dbReference>
<name>A0A562DJC7_9GAMM</name>
<evidence type="ECO:0000313" key="2">
    <source>
        <dbReference type="Proteomes" id="UP000321583"/>
    </source>
</evidence>
<evidence type="ECO:0008006" key="3">
    <source>
        <dbReference type="Google" id="ProtNLM"/>
    </source>
</evidence>
<dbReference type="EMBL" id="VLJS01000062">
    <property type="protein sequence ID" value="TWH09654.1"/>
    <property type="molecule type" value="Genomic_DNA"/>
</dbReference>
<dbReference type="SUPFAM" id="SSF52833">
    <property type="entry name" value="Thioredoxin-like"/>
    <property type="match status" value="1"/>
</dbReference>
<dbReference type="InterPro" id="IPR036249">
    <property type="entry name" value="Thioredoxin-like_sf"/>
</dbReference>
<evidence type="ECO:0000313" key="1">
    <source>
        <dbReference type="EMBL" id="TWH09654.1"/>
    </source>
</evidence>
<reference evidence="1 2" key="1">
    <citation type="submission" date="2019-07" db="EMBL/GenBank/DDBJ databases">
        <title>Genome sequencing of lignin-degrading bacterial isolates.</title>
        <authorList>
            <person name="Gladden J."/>
        </authorList>
    </citation>
    <scope>NUCLEOTIDE SEQUENCE [LARGE SCALE GENOMIC DNA]</scope>
    <source>
        <strain evidence="1 2">J19</strain>
    </source>
</reference>
<sequence length="200" mass="21551">MARHAKIPRMSHSVPDADRTARGRLVLVALFVLFFGSALAAGALRFTGWMPAGLRNHGQLLEPPVDLRQARLQLASGEAYPWQPQARIWRIVVVPPASGCDAACTTLAAQLDKVWRLFGHNADHVHVLWLGAAPAGAAQLPEMRVLRDDPGVRASLPGASDPAGVPLYVVDPNGFVILRYAPQSDPAGLRADVARLLKLK</sequence>
<gene>
    <name evidence="1" type="ORF">L613_003300000020</name>
</gene>
<organism evidence="1 2">
    <name type="scientific">Pseudoxanthomonas taiwanensis J19</name>
    <dbReference type="NCBI Taxonomy" id="935569"/>
    <lineage>
        <taxon>Bacteria</taxon>
        <taxon>Pseudomonadati</taxon>
        <taxon>Pseudomonadota</taxon>
        <taxon>Gammaproteobacteria</taxon>
        <taxon>Lysobacterales</taxon>
        <taxon>Lysobacteraceae</taxon>
        <taxon>Pseudoxanthomonas</taxon>
    </lineage>
</organism>
<proteinExistence type="predicted"/>
<protein>
    <recommendedName>
        <fullName evidence="3">Cytochrome oxidase Cu insertion factor (SCO1/SenC/PrrC family)</fullName>
    </recommendedName>
</protein>
<accession>A0A562DJC7</accession>
<keyword evidence="2" id="KW-1185">Reference proteome</keyword>
<comment type="caution">
    <text evidence="1">The sequence shown here is derived from an EMBL/GenBank/DDBJ whole genome shotgun (WGS) entry which is preliminary data.</text>
</comment>